<reference evidence="3" key="1">
    <citation type="journal article" date="2019" name="Int. J. Syst. Evol. Microbiol.">
        <title>The Global Catalogue of Microorganisms (GCM) 10K type strain sequencing project: providing services to taxonomists for standard genome sequencing and annotation.</title>
        <authorList>
            <consortium name="The Broad Institute Genomics Platform"/>
            <consortium name="The Broad Institute Genome Sequencing Center for Infectious Disease"/>
            <person name="Wu L."/>
            <person name="Ma J."/>
        </authorList>
    </citation>
    <scope>NUCLEOTIDE SEQUENCE [LARGE SCALE GENOMIC DNA]</scope>
    <source>
        <strain evidence="3">JCM 30346</strain>
    </source>
</reference>
<evidence type="ECO:0000259" key="1">
    <source>
        <dbReference type="Pfam" id="PF11706"/>
    </source>
</evidence>
<organism evidence="2 3">
    <name type="scientific">Sphaerisporangium aureirubrum</name>
    <dbReference type="NCBI Taxonomy" id="1544736"/>
    <lineage>
        <taxon>Bacteria</taxon>
        <taxon>Bacillati</taxon>
        <taxon>Actinomycetota</taxon>
        <taxon>Actinomycetes</taxon>
        <taxon>Streptosporangiales</taxon>
        <taxon>Streptosporangiaceae</taxon>
        <taxon>Sphaerisporangium</taxon>
    </lineage>
</organism>
<evidence type="ECO:0000313" key="2">
    <source>
        <dbReference type="EMBL" id="MFC6083936.1"/>
    </source>
</evidence>
<protein>
    <submittedName>
        <fullName evidence="2">CGNR zinc finger domain-containing protein</fullName>
    </submittedName>
</protein>
<dbReference type="PANTHER" id="PTHR35525">
    <property type="entry name" value="BLL6575 PROTEIN"/>
    <property type="match status" value="1"/>
</dbReference>
<dbReference type="InterPro" id="IPR023286">
    <property type="entry name" value="ABATE_dom_sf"/>
</dbReference>
<dbReference type="Pfam" id="PF11706">
    <property type="entry name" value="zf-CGNR"/>
    <property type="match status" value="1"/>
</dbReference>
<dbReference type="RefSeq" id="WP_380756455.1">
    <property type="nucleotide sequence ID" value="NZ_JBHSRF010000035.1"/>
</dbReference>
<dbReference type="Gene3D" id="1.10.3300.10">
    <property type="entry name" value="Jann2411-like domain"/>
    <property type="match status" value="1"/>
</dbReference>
<comment type="caution">
    <text evidence="2">The sequence shown here is derived from an EMBL/GenBank/DDBJ whole genome shotgun (WGS) entry which is preliminary data.</text>
</comment>
<evidence type="ECO:0000313" key="3">
    <source>
        <dbReference type="Proteomes" id="UP001596137"/>
    </source>
</evidence>
<dbReference type="InterPro" id="IPR021005">
    <property type="entry name" value="Znf_CGNR"/>
</dbReference>
<name>A0ABW1NL93_9ACTN</name>
<keyword evidence="3" id="KW-1185">Reference proteome</keyword>
<dbReference type="EMBL" id="JBHSRF010000035">
    <property type="protein sequence ID" value="MFC6083936.1"/>
    <property type="molecule type" value="Genomic_DNA"/>
</dbReference>
<dbReference type="InterPro" id="IPR010852">
    <property type="entry name" value="ABATE"/>
</dbReference>
<sequence length="170" mass="18879">MEATREDEDLLLDVLNSTPVLDGTRQDLLADPAAAHTWLRTRGGEGSPREHDTVRQARDALQGVLRGDLPASALAPFLEGAAYRPAMAGQGVEWSLDVPPEQAMSVRIILAWDTLEKTRPGRLRPCANPECRLFLLDRSKTNKARWCSMATCGNRMKARRHYQRTHPPAG</sequence>
<proteinExistence type="predicted"/>
<accession>A0ABW1NL93</accession>
<dbReference type="PANTHER" id="PTHR35525:SF3">
    <property type="entry name" value="BLL6575 PROTEIN"/>
    <property type="match status" value="1"/>
</dbReference>
<dbReference type="SUPFAM" id="SSF160904">
    <property type="entry name" value="Jann2411-like"/>
    <property type="match status" value="1"/>
</dbReference>
<dbReference type="Pfam" id="PF07336">
    <property type="entry name" value="ABATE"/>
    <property type="match status" value="1"/>
</dbReference>
<dbReference type="Proteomes" id="UP001596137">
    <property type="component" value="Unassembled WGS sequence"/>
</dbReference>
<gene>
    <name evidence="2" type="ORF">ACFP1K_22400</name>
</gene>
<feature type="domain" description="Zinc finger CGNR" evidence="1">
    <location>
        <begin position="122"/>
        <end position="164"/>
    </location>
</feature>